<keyword evidence="2" id="KW-1185">Reference proteome</keyword>
<name>A0A5N6M055_9ASTR</name>
<dbReference type="Proteomes" id="UP000326396">
    <property type="component" value="Linkage Group LG7"/>
</dbReference>
<comment type="caution">
    <text evidence="1">The sequence shown here is derived from an EMBL/GenBank/DDBJ whole genome shotgun (WGS) entry which is preliminary data.</text>
</comment>
<dbReference type="EMBL" id="SZYD01000017">
    <property type="protein sequence ID" value="KAD3067274.1"/>
    <property type="molecule type" value="Genomic_DNA"/>
</dbReference>
<reference evidence="1 2" key="1">
    <citation type="submission" date="2019-05" db="EMBL/GenBank/DDBJ databases">
        <title>Mikania micrantha, genome provides insights into the molecular mechanism of rapid growth.</title>
        <authorList>
            <person name="Liu B."/>
        </authorList>
    </citation>
    <scope>NUCLEOTIDE SEQUENCE [LARGE SCALE GENOMIC DNA]</scope>
    <source>
        <strain evidence="1">NLD-2019</strain>
        <tissue evidence="1">Leaf</tissue>
    </source>
</reference>
<protein>
    <submittedName>
        <fullName evidence="1">Uncharacterized protein</fullName>
    </submittedName>
</protein>
<evidence type="ECO:0000313" key="1">
    <source>
        <dbReference type="EMBL" id="KAD3067274.1"/>
    </source>
</evidence>
<dbReference type="AlphaFoldDB" id="A0A5N6M055"/>
<sequence length="113" mass="12957">MPLLVVIRDWAKELELGRVEEFVGPKAGCEWAEKNQLLGLLVYLGPVSRNSWAKLAWAEQRKWAEGLQELRVGSKITQIGLEMSELWWFKGGLVVVKGGGRIFEEERELEMMK</sequence>
<gene>
    <name evidence="1" type="ORF">E3N88_35154</name>
</gene>
<accession>A0A5N6M055</accession>
<organism evidence="1 2">
    <name type="scientific">Mikania micrantha</name>
    <name type="common">bitter vine</name>
    <dbReference type="NCBI Taxonomy" id="192012"/>
    <lineage>
        <taxon>Eukaryota</taxon>
        <taxon>Viridiplantae</taxon>
        <taxon>Streptophyta</taxon>
        <taxon>Embryophyta</taxon>
        <taxon>Tracheophyta</taxon>
        <taxon>Spermatophyta</taxon>
        <taxon>Magnoliopsida</taxon>
        <taxon>eudicotyledons</taxon>
        <taxon>Gunneridae</taxon>
        <taxon>Pentapetalae</taxon>
        <taxon>asterids</taxon>
        <taxon>campanulids</taxon>
        <taxon>Asterales</taxon>
        <taxon>Asteraceae</taxon>
        <taxon>Asteroideae</taxon>
        <taxon>Heliantheae alliance</taxon>
        <taxon>Eupatorieae</taxon>
        <taxon>Mikania</taxon>
    </lineage>
</organism>
<evidence type="ECO:0000313" key="2">
    <source>
        <dbReference type="Proteomes" id="UP000326396"/>
    </source>
</evidence>
<proteinExistence type="predicted"/>